<keyword evidence="8" id="KW-0406">Ion transport</keyword>
<dbReference type="GO" id="GO:0034702">
    <property type="term" value="C:monoatomic ion channel complex"/>
    <property type="evidence" value="ECO:0007669"/>
    <property type="project" value="UniProtKB-KW"/>
</dbReference>
<dbReference type="GO" id="GO:1990573">
    <property type="term" value="P:potassium ion import across plasma membrane"/>
    <property type="evidence" value="ECO:0007669"/>
    <property type="project" value="TreeGrafter"/>
</dbReference>
<keyword evidence="10 14" id="KW-0407">Ion channel</keyword>
<feature type="domain" description="Inward rectifier potassium channel C-terminal" evidence="13">
    <location>
        <begin position="141"/>
        <end position="293"/>
    </location>
</feature>
<evidence type="ECO:0000256" key="11">
    <source>
        <dbReference type="SAM" id="Phobius"/>
    </source>
</evidence>
<evidence type="ECO:0000313" key="14">
    <source>
        <dbReference type="EMBL" id="PIW18282.1"/>
    </source>
</evidence>
<dbReference type="SUPFAM" id="SSF81296">
    <property type="entry name" value="E set domains"/>
    <property type="match status" value="1"/>
</dbReference>
<feature type="transmembrane region" description="Helical" evidence="11">
    <location>
        <begin position="80"/>
        <end position="101"/>
    </location>
</feature>
<feature type="domain" description="Potassium channel" evidence="12">
    <location>
        <begin position="61"/>
        <end position="134"/>
    </location>
</feature>
<name>A0A2M7G883_9BACT</name>
<organism evidence="14 15">
    <name type="scientific">bacterium (Candidatus Blackallbacteria) CG17_big_fil_post_rev_8_21_14_2_50_48_46</name>
    <dbReference type="NCBI Taxonomy" id="2014261"/>
    <lineage>
        <taxon>Bacteria</taxon>
        <taxon>Candidatus Blackallbacteria</taxon>
    </lineage>
</organism>
<dbReference type="Gene3D" id="1.10.287.70">
    <property type="match status" value="1"/>
</dbReference>
<gene>
    <name evidence="14" type="ORF">COW36_05805</name>
</gene>
<dbReference type="GO" id="GO:0034765">
    <property type="term" value="P:regulation of monoatomic ion transmembrane transport"/>
    <property type="evidence" value="ECO:0007669"/>
    <property type="project" value="TreeGrafter"/>
</dbReference>
<dbReference type="PANTHER" id="PTHR11767:SF102">
    <property type="entry name" value="INWARDLY RECTIFYING POTASSIUM CHANNEL 1, ISOFORM F"/>
    <property type="match status" value="1"/>
</dbReference>
<evidence type="ECO:0000256" key="8">
    <source>
        <dbReference type="ARBA" id="ARBA00023065"/>
    </source>
</evidence>
<feature type="transmembrane region" description="Helical" evidence="11">
    <location>
        <begin position="45"/>
        <end position="68"/>
    </location>
</feature>
<evidence type="ECO:0000256" key="4">
    <source>
        <dbReference type="ARBA" id="ARBA00022692"/>
    </source>
</evidence>
<dbReference type="InterPro" id="IPR014756">
    <property type="entry name" value="Ig_E-set"/>
</dbReference>
<evidence type="ECO:0000256" key="10">
    <source>
        <dbReference type="ARBA" id="ARBA00023303"/>
    </source>
</evidence>
<dbReference type="Pfam" id="PF07885">
    <property type="entry name" value="Ion_trans_2"/>
    <property type="match status" value="1"/>
</dbReference>
<dbReference type="InterPro" id="IPR013099">
    <property type="entry name" value="K_chnl_dom"/>
</dbReference>
<keyword evidence="5" id="KW-0851">Voltage-gated channel</keyword>
<keyword evidence="3" id="KW-0633">Potassium transport</keyword>
<evidence type="ECO:0000256" key="2">
    <source>
        <dbReference type="ARBA" id="ARBA00022448"/>
    </source>
</evidence>
<dbReference type="GO" id="GO:0005242">
    <property type="term" value="F:inward rectifier potassium channel activity"/>
    <property type="evidence" value="ECO:0007669"/>
    <property type="project" value="InterPro"/>
</dbReference>
<feature type="transmembrane region" description="Helical" evidence="11">
    <location>
        <begin position="107"/>
        <end position="132"/>
    </location>
</feature>
<evidence type="ECO:0000256" key="1">
    <source>
        <dbReference type="ARBA" id="ARBA00004141"/>
    </source>
</evidence>
<accession>A0A2M7G883</accession>
<evidence type="ECO:0000259" key="12">
    <source>
        <dbReference type="Pfam" id="PF07885"/>
    </source>
</evidence>
<dbReference type="AlphaFoldDB" id="A0A2M7G883"/>
<evidence type="ECO:0000256" key="7">
    <source>
        <dbReference type="ARBA" id="ARBA00022989"/>
    </source>
</evidence>
<keyword evidence="4 11" id="KW-0812">Transmembrane</keyword>
<evidence type="ECO:0000256" key="6">
    <source>
        <dbReference type="ARBA" id="ARBA00022958"/>
    </source>
</evidence>
<dbReference type="InterPro" id="IPR041647">
    <property type="entry name" value="IRK_C"/>
</dbReference>
<dbReference type="InterPro" id="IPR013518">
    <property type="entry name" value="K_chnl_inward-rec_Kir_cyto"/>
</dbReference>
<evidence type="ECO:0000256" key="3">
    <source>
        <dbReference type="ARBA" id="ARBA00022538"/>
    </source>
</evidence>
<evidence type="ECO:0000313" key="15">
    <source>
        <dbReference type="Proteomes" id="UP000231019"/>
    </source>
</evidence>
<dbReference type="Pfam" id="PF17655">
    <property type="entry name" value="IRK_C"/>
    <property type="match status" value="1"/>
</dbReference>
<comment type="caution">
    <text evidence="14">The sequence shown here is derived from an EMBL/GenBank/DDBJ whole genome shotgun (WGS) entry which is preliminary data.</text>
</comment>
<reference evidence="14 15" key="1">
    <citation type="submission" date="2017-09" db="EMBL/GenBank/DDBJ databases">
        <title>Depth-based differentiation of microbial function through sediment-hosted aquifers and enrichment of novel symbionts in the deep terrestrial subsurface.</title>
        <authorList>
            <person name="Probst A.J."/>
            <person name="Ladd B."/>
            <person name="Jarett J.K."/>
            <person name="Geller-Mcgrath D.E."/>
            <person name="Sieber C.M."/>
            <person name="Emerson J.B."/>
            <person name="Anantharaman K."/>
            <person name="Thomas B.C."/>
            <person name="Malmstrom R."/>
            <person name="Stieglmeier M."/>
            <person name="Klingl A."/>
            <person name="Woyke T."/>
            <person name="Ryan C.M."/>
            <person name="Banfield J.F."/>
        </authorList>
    </citation>
    <scope>NUCLEOTIDE SEQUENCE [LARGE SCALE GENOMIC DNA]</scope>
    <source>
        <strain evidence="14">CG17_big_fil_post_rev_8_21_14_2_50_48_46</strain>
    </source>
</reference>
<keyword evidence="9 11" id="KW-0472">Membrane</keyword>
<evidence type="ECO:0000256" key="9">
    <source>
        <dbReference type="ARBA" id="ARBA00023136"/>
    </source>
</evidence>
<dbReference type="Proteomes" id="UP000231019">
    <property type="component" value="Unassembled WGS sequence"/>
</dbReference>
<keyword evidence="6" id="KW-0630">Potassium</keyword>
<sequence length="296" mass="33451">MILEPLMSAKQRAQINPDGSFNVDRRGIHASLRHDLYHFLQAASWARLIALLSLLYILANLVFALLYLPGLAGLANARSGSFADAFFFSVQTMSTVGYGYLAPQSLYINLIMVIESVFGFLLTAVATGLIFAKFSRVRARVLFSQVAVIHTLNGKKVLSFRAANQRHAEIVDASIKVALTRDEQTAEGYFLRRFYDLKLERDTSPLFALVWNIYHVIDESSPLFGKNAEDIQNEASVLLVSFSGIDDHLVQTLHTRHAYNSGDIHFGRRLTDIIGWSEEGRRFVDYRRFHETEAEF</sequence>
<proteinExistence type="predicted"/>
<dbReference type="SUPFAM" id="SSF81324">
    <property type="entry name" value="Voltage-gated potassium channels"/>
    <property type="match status" value="1"/>
</dbReference>
<dbReference type="Gene3D" id="2.60.40.1400">
    <property type="entry name" value="G protein-activated inward rectifier potassium channel 1"/>
    <property type="match status" value="1"/>
</dbReference>
<dbReference type="PANTHER" id="PTHR11767">
    <property type="entry name" value="INWARD RECTIFIER POTASSIUM CHANNEL"/>
    <property type="match status" value="1"/>
</dbReference>
<keyword evidence="2" id="KW-0813">Transport</keyword>
<keyword evidence="7 11" id="KW-1133">Transmembrane helix</keyword>
<evidence type="ECO:0000256" key="5">
    <source>
        <dbReference type="ARBA" id="ARBA00022882"/>
    </source>
</evidence>
<dbReference type="GO" id="GO:0005886">
    <property type="term" value="C:plasma membrane"/>
    <property type="evidence" value="ECO:0007669"/>
    <property type="project" value="TreeGrafter"/>
</dbReference>
<evidence type="ECO:0000259" key="13">
    <source>
        <dbReference type="Pfam" id="PF17655"/>
    </source>
</evidence>
<dbReference type="EMBL" id="PFFQ01000013">
    <property type="protein sequence ID" value="PIW18282.1"/>
    <property type="molecule type" value="Genomic_DNA"/>
</dbReference>
<protein>
    <submittedName>
        <fullName evidence="14">ATP-sensitive inward rectifier potassium channel 10</fullName>
    </submittedName>
</protein>
<comment type="subcellular location">
    <subcellularLocation>
        <location evidence="1">Membrane</location>
        <topology evidence="1">Multi-pass membrane protein</topology>
    </subcellularLocation>
</comment>
<dbReference type="InterPro" id="IPR016449">
    <property type="entry name" value="K_chnl_inward-rec_Kir"/>
</dbReference>